<dbReference type="AlphaFoldDB" id="A0AA40E383"/>
<sequence length="221" mass="23418">MLPKALLLLLLLAITPAAALPRHEPQLPFPPPNHASPGSGSQPTTPSTTPISSTTSTPSTSKVLELQPATAVIHDGYWGPPGNTCGAKTLQIYKSPSSAHALSTMLKFQYPSSAKYCWLEFVGPAVPAGSGREVDVFLQWAPVDACPSDGNRRDVQVGRLEIPVGGGKAVWKAVYKDYLTRTTFPCPVGKVEGIELVGVGDSEDIRWVQGAGKGARVLYSN</sequence>
<dbReference type="EMBL" id="JAUKUA010000003">
    <property type="protein sequence ID" value="KAK0720948.1"/>
    <property type="molecule type" value="Genomic_DNA"/>
</dbReference>
<reference evidence="3" key="1">
    <citation type="submission" date="2023-06" db="EMBL/GenBank/DDBJ databases">
        <title>Genome-scale phylogeny and comparative genomics of the fungal order Sordariales.</title>
        <authorList>
            <consortium name="Lawrence Berkeley National Laboratory"/>
            <person name="Hensen N."/>
            <person name="Bonometti L."/>
            <person name="Westerberg I."/>
            <person name="Brannstrom I.O."/>
            <person name="Guillou S."/>
            <person name="Cros-Aarteil S."/>
            <person name="Calhoun S."/>
            <person name="Haridas S."/>
            <person name="Kuo A."/>
            <person name="Mondo S."/>
            <person name="Pangilinan J."/>
            <person name="Riley R."/>
            <person name="Labutti K."/>
            <person name="Andreopoulos B."/>
            <person name="Lipzen A."/>
            <person name="Chen C."/>
            <person name="Yanf M."/>
            <person name="Daum C."/>
            <person name="Ng V."/>
            <person name="Clum A."/>
            <person name="Steindorff A."/>
            <person name="Ohm R."/>
            <person name="Martin F."/>
            <person name="Silar P."/>
            <person name="Natvig D."/>
            <person name="Lalanne C."/>
            <person name="Gautier V."/>
            <person name="Ament-Velasquez S.L."/>
            <person name="Kruys A."/>
            <person name="Hutchinson M.I."/>
            <person name="Powell A.J."/>
            <person name="Barry K."/>
            <person name="Miller A.N."/>
            <person name="Grigoriev I.V."/>
            <person name="Debuchy R."/>
            <person name="Gladieux P."/>
            <person name="Thoren M.H."/>
            <person name="Johannesson H."/>
        </authorList>
    </citation>
    <scope>NUCLEOTIDE SEQUENCE</scope>
    <source>
        <strain evidence="3">SMH4607-1</strain>
    </source>
</reference>
<accession>A0AA40E383</accession>
<organism evidence="3 4">
    <name type="scientific">Lasiosphaeris hirsuta</name>
    <dbReference type="NCBI Taxonomy" id="260670"/>
    <lineage>
        <taxon>Eukaryota</taxon>
        <taxon>Fungi</taxon>
        <taxon>Dikarya</taxon>
        <taxon>Ascomycota</taxon>
        <taxon>Pezizomycotina</taxon>
        <taxon>Sordariomycetes</taxon>
        <taxon>Sordariomycetidae</taxon>
        <taxon>Sordariales</taxon>
        <taxon>Lasiosphaeriaceae</taxon>
        <taxon>Lasiosphaeris</taxon>
    </lineage>
</organism>
<evidence type="ECO:0000256" key="2">
    <source>
        <dbReference type="SAM" id="SignalP"/>
    </source>
</evidence>
<keyword evidence="4" id="KW-1185">Reference proteome</keyword>
<evidence type="ECO:0000256" key="1">
    <source>
        <dbReference type="SAM" id="MobiDB-lite"/>
    </source>
</evidence>
<evidence type="ECO:0000313" key="4">
    <source>
        <dbReference type="Proteomes" id="UP001172102"/>
    </source>
</evidence>
<feature type="region of interest" description="Disordered" evidence="1">
    <location>
        <begin position="23"/>
        <end position="61"/>
    </location>
</feature>
<feature type="signal peptide" evidence="2">
    <location>
        <begin position="1"/>
        <end position="19"/>
    </location>
</feature>
<feature type="chain" id="PRO_5041202152" description="Ubiquitin 3 binding protein But2 C-terminal domain-containing protein" evidence="2">
    <location>
        <begin position="20"/>
        <end position="221"/>
    </location>
</feature>
<gene>
    <name evidence="3" type="ORF">B0H67DRAFT_609457</name>
</gene>
<keyword evidence="2" id="KW-0732">Signal</keyword>
<dbReference type="Proteomes" id="UP001172102">
    <property type="component" value="Unassembled WGS sequence"/>
</dbReference>
<protein>
    <recommendedName>
        <fullName evidence="5">Ubiquitin 3 binding protein But2 C-terminal domain-containing protein</fullName>
    </recommendedName>
</protein>
<comment type="caution">
    <text evidence="3">The sequence shown here is derived from an EMBL/GenBank/DDBJ whole genome shotgun (WGS) entry which is preliminary data.</text>
</comment>
<proteinExistence type="predicted"/>
<evidence type="ECO:0000313" key="3">
    <source>
        <dbReference type="EMBL" id="KAK0720948.1"/>
    </source>
</evidence>
<feature type="compositionally biased region" description="Low complexity" evidence="1">
    <location>
        <begin position="36"/>
        <end position="61"/>
    </location>
</feature>
<evidence type="ECO:0008006" key="5">
    <source>
        <dbReference type="Google" id="ProtNLM"/>
    </source>
</evidence>
<name>A0AA40E383_9PEZI</name>